<dbReference type="KEGG" id="tra:Trad_2148"/>
<dbReference type="OrthoDB" id="9801454at2"/>
<reference evidence="3 4" key="2">
    <citation type="journal article" date="2011" name="Stand. Genomic Sci.">
        <title>Complete genome sequence of Truepera radiovictrix type strain (RQ-24).</title>
        <authorList>
            <person name="Ivanova N."/>
            <person name="Rohde C."/>
            <person name="Munk C."/>
            <person name="Nolan M."/>
            <person name="Lucas S."/>
            <person name="Del Rio T.G."/>
            <person name="Tice H."/>
            <person name="Deshpande S."/>
            <person name="Cheng J.F."/>
            <person name="Tapia R."/>
            <person name="Han C."/>
            <person name="Goodwin L."/>
            <person name="Pitluck S."/>
            <person name="Liolios K."/>
            <person name="Mavromatis K."/>
            <person name="Mikhailova N."/>
            <person name="Pati A."/>
            <person name="Chen A."/>
            <person name="Palaniappan K."/>
            <person name="Land M."/>
            <person name="Hauser L."/>
            <person name="Chang Y.J."/>
            <person name="Jeffries C.D."/>
            <person name="Brambilla E."/>
            <person name="Rohde M."/>
            <person name="Goker M."/>
            <person name="Tindall B.J."/>
            <person name="Woyke T."/>
            <person name="Bristow J."/>
            <person name="Eisen J.A."/>
            <person name="Markowitz V."/>
            <person name="Hugenholtz P."/>
            <person name="Kyrpides N.C."/>
            <person name="Klenk H.P."/>
            <person name="Lapidus A."/>
        </authorList>
    </citation>
    <scope>NUCLEOTIDE SEQUENCE [LARGE SCALE GENOMIC DNA]</scope>
    <source>
        <strain evidence="4">DSM 17093 / CIP 108686 / LMG 22925 / RQ-24</strain>
    </source>
</reference>
<dbReference type="InterPro" id="IPR050101">
    <property type="entry name" value="CinA"/>
</dbReference>
<dbReference type="NCBIfam" id="TIGR00200">
    <property type="entry name" value="cinA_nterm"/>
    <property type="match status" value="1"/>
</dbReference>
<dbReference type="EMBL" id="CP002049">
    <property type="protein sequence ID" value="ADI15261.1"/>
    <property type="molecule type" value="Genomic_DNA"/>
</dbReference>
<comment type="similarity">
    <text evidence="1">Belongs to the CinA family.</text>
</comment>
<protein>
    <recommendedName>
        <fullName evidence="1">CinA-like protein</fullName>
    </recommendedName>
</protein>
<dbReference type="InterPro" id="IPR036425">
    <property type="entry name" value="MoaB/Mog-like_dom_sf"/>
</dbReference>
<dbReference type="CDD" id="cd00885">
    <property type="entry name" value="cinA"/>
    <property type="match status" value="1"/>
</dbReference>
<dbReference type="SUPFAM" id="SSF142433">
    <property type="entry name" value="CinA-like"/>
    <property type="match status" value="1"/>
</dbReference>
<dbReference type="InterPro" id="IPR001453">
    <property type="entry name" value="MoaB/Mog_dom"/>
</dbReference>
<dbReference type="RefSeq" id="WP_013178625.1">
    <property type="nucleotide sequence ID" value="NC_014221.1"/>
</dbReference>
<evidence type="ECO:0000259" key="2">
    <source>
        <dbReference type="SMART" id="SM00852"/>
    </source>
</evidence>
<evidence type="ECO:0000313" key="3">
    <source>
        <dbReference type="EMBL" id="ADI15261.1"/>
    </source>
</evidence>
<evidence type="ECO:0000313" key="4">
    <source>
        <dbReference type="Proteomes" id="UP000000379"/>
    </source>
</evidence>
<dbReference type="NCBIfam" id="NF001813">
    <property type="entry name" value="PRK00549.1"/>
    <property type="match status" value="1"/>
</dbReference>
<dbReference type="Gene3D" id="3.30.70.2860">
    <property type="match status" value="1"/>
</dbReference>
<dbReference type="PIRSF" id="PIRSF006728">
    <property type="entry name" value="CinA"/>
    <property type="match status" value="1"/>
</dbReference>
<dbReference type="Gene3D" id="3.90.950.20">
    <property type="entry name" value="CinA-like"/>
    <property type="match status" value="1"/>
</dbReference>
<sequence length="412" mass="43820">MTAELLSVGTELLLGEIIDTNSAWLAQDLARRGVDVLWSQRVGDNLGRLIQALQQALSRSELVVMCGGLGPTSDDLTREAIAAVLGETPVVDAGLERELRARFASYRAAMPEANLKQAWLIPSARALPNPLGTAPGWLVETRLDGVRRRVVALPGPPRELTRMWLSEAVPRLELPPAALYTKTLKTHLIGESAVAERLGSLTDGANPSVATYAKRDGVHVRVAAKADTPEAARAMAASVEQEVRARLRDKLWGEDDDELAGLVLAALRARGETLATMESLTGGLLGDLLTSVAGASAAYAGGLITYQTAQKVAFGVPRKLLDTHTSVSAEAAGAMAAAAAERFGTTYGLATTGVAGPERADGKPVGEVHLAVYYRGERSTRSLQLPPLERNWVRERAAFGALSLLWTVLRGD</sequence>
<evidence type="ECO:0000256" key="1">
    <source>
        <dbReference type="HAMAP-Rule" id="MF_00226"/>
    </source>
</evidence>
<dbReference type="SUPFAM" id="SSF53218">
    <property type="entry name" value="Molybdenum cofactor biosynthesis proteins"/>
    <property type="match status" value="1"/>
</dbReference>
<organism evidence="3 4">
    <name type="scientific">Truepera radiovictrix (strain DSM 17093 / CIP 108686 / LMG 22925 / RQ-24)</name>
    <dbReference type="NCBI Taxonomy" id="649638"/>
    <lineage>
        <taxon>Bacteria</taxon>
        <taxon>Thermotogati</taxon>
        <taxon>Deinococcota</taxon>
        <taxon>Deinococci</taxon>
        <taxon>Trueperales</taxon>
        <taxon>Trueperaceae</taxon>
        <taxon>Truepera</taxon>
    </lineage>
</organism>
<gene>
    <name evidence="3" type="ordered locus">Trad_2148</name>
</gene>
<dbReference type="InterPro" id="IPR036653">
    <property type="entry name" value="CinA-like_C"/>
</dbReference>
<dbReference type="InterPro" id="IPR008136">
    <property type="entry name" value="CinA_C"/>
</dbReference>
<dbReference type="Proteomes" id="UP000000379">
    <property type="component" value="Chromosome"/>
</dbReference>
<keyword evidence="4" id="KW-1185">Reference proteome</keyword>
<name>D7CRT3_TRURR</name>
<dbReference type="eggNOG" id="COG1058">
    <property type="taxonomic scope" value="Bacteria"/>
</dbReference>
<dbReference type="PANTHER" id="PTHR13939:SF0">
    <property type="entry name" value="NMN AMIDOHYDROLASE-LIKE PROTEIN YFAY"/>
    <property type="match status" value="1"/>
</dbReference>
<dbReference type="STRING" id="649638.Trad_2148"/>
<dbReference type="Gene3D" id="3.40.980.10">
    <property type="entry name" value="MoaB/Mog-like domain"/>
    <property type="match status" value="1"/>
</dbReference>
<dbReference type="AlphaFoldDB" id="D7CRT3"/>
<accession>D7CRT3</accession>
<dbReference type="HOGENOM" id="CLU_030805_9_3_0"/>
<dbReference type="InterPro" id="IPR008135">
    <property type="entry name" value="Competence-induced_CinA"/>
</dbReference>
<dbReference type="eggNOG" id="COG1546">
    <property type="taxonomic scope" value="Bacteria"/>
</dbReference>
<proteinExistence type="inferred from homology"/>
<dbReference type="PANTHER" id="PTHR13939">
    <property type="entry name" value="NICOTINAMIDE-NUCLEOTIDE AMIDOHYDROLASE PNCC"/>
    <property type="match status" value="1"/>
</dbReference>
<dbReference type="HAMAP" id="MF_00226_B">
    <property type="entry name" value="CinA_B"/>
    <property type="match status" value="1"/>
</dbReference>
<dbReference type="NCBIfam" id="TIGR00199">
    <property type="entry name" value="PncC_domain"/>
    <property type="match status" value="1"/>
</dbReference>
<dbReference type="Pfam" id="PF02464">
    <property type="entry name" value="CinA"/>
    <property type="match status" value="1"/>
</dbReference>
<dbReference type="SMART" id="SM00852">
    <property type="entry name" value="MoCF_biosynth"/>
    <property type="match status" value="1"/>
</dbReference>
<dbReference type="InterPro" id="IPR041424">
    <property type="entry name" value="CinA_KH"/>
</dbReference>
<dbReference type="Pfam" id="PF18146">
    <property type="entry name" value="CinA_KH"/>
    <property type="match status" value="1"/>
</dbReference>
<reference evidence="4" key="1">
    <citation type="submission" date="2010-05" db="EMBL/GenBank/DDBJ databases">
        <title>The complete genome of Truepera radiovictris DSM 17093.</title>
        <authorList>
            <consortium name="US DOE Joint Genome Institute (JGI-PGF)"/>
            <person name="Lucas S."/>
            <person name="Copeland A."/>
            <person name="Lapidus A."/>
            <person name="Glavina del Rio T."/>
            <person name="Dalin E."/>
            <person name="Tice H."/>
            <person name="Bruce D."/>
            <person name="Goodwin L."/>
            <person name="Pitluck S."/>
            <person name="Kyrpides N."/>
            <person name="Mavromatis K."/>
            <person name="Ovchinnikova G."/>
            <person name="Munk A.C."/>
            <person name="Detter J.C."/>
            <person name="Han C."/>
            <person name="Tapia R."/>
            <person name="Land M."/>
            <person name="Hauser L."/>
            <person name="Markowitz V."/>
            <person name="Cheng J.-F."/>
            <person name="Hugenholtz P."/>
            <person name="Woyke T."/>
            <person name="Wu D."/>
            <person name="Tindall B."/>
            <person name="Pomrenke H.G."/>
            <person name="Brambilla E."/>
            <person name="Klenk H.-P."/>
            <person name="Eisen J.A."/>
        </authorList>
    </citation>
    <scope>NUCLEOTIDE SEQUENCE [LARGE SCALE GENOMIC DNA]</scope>
    <source>
        <strain evidence="4">DSM 17093 / CIP 108686 / LMG 22925 / RQ-24</strain>
    </source>
</reference>
<dbReference type="Pfam" id="PF00994">
    <property type="entry name" value="MoCF_biosynth"/>
    <property type="match status" value="1"/>
</dbReference>
<feature type="domain" description="MoaB/Mog" evidence="2">
    <location>
        <begin position="4"/>
        <end position="174"/>
    </location>
</feature>